<proteinExistence type="predicted"/>
<sequence>MKSRKPLHFTRPSFPCPYSVLALAISCPYLTSAKLARPTPCSLPPIPARANPQLPRPVTPIIRV</sequence>
<evidence type="ECO:0000313" key="2">
    <source>
        <dbReference type="Proteomes" id="UP000324222"/>
    </source>
</evidence>
<protein>
    <submittedName>
        <fullName evidence="1">Uncharacterized protein</fullName>
    </submittedName>
</protein>
<comment type="caution">
    <text evidence="1">The sequence shown here is derived from an EMBL/GenBank/DDBJ whole genome shotgun (WGS) entry which is preliminary data.</text>
</comment>
<name>A0A5B7K7E8_PORTR</name>
<gene>
    <name evidence="1" type="ORF">E2C01_098613</name>
</gene>
<dbReference type="Proteomes" id="UP000324222">
    <property type="component" value="Unassembled WGS sequence"/>
</dbReference>
<keyword evidence="2" id="KW-1185">Reference proteome</keyword>
<dbReference type="EMBL" id="VSRR010134145">
    <property type="protein sequence ID" value="MPD03000.1"/>
    <property type="molecule type" value="Genomic_DNA"/>
</dbReference>
<evidence type="ECO:0000313" key="1">
    <source>
        <dbReference type="EMBL" id="MPD03000.1"/>
    </source>
</evidence>
<organism evidence="1 2">
    <name type="scientific">Portunus trituberculatus</name>
    <name type="common">Swimming crab</name>
    <name type="synonym">Neptunus trituberculatus</name>
    <dbReference type="NCBI Taxonomy" id="210409"/>
    <lineage>
        <taxon>Eukaryota</taxon>
        <taxon>Metazoa</taxon>
        <taxon>Ecdysozoa</taxon>
        <taxon>Arthropoda</taxon>
        <taxon>Crustacea</taxon>
        <taxon>Multicrustacea</taxon>
        <taxon>Malacostraca</taxon>
        <taxon>Eumalacostraca</taxon>
        <taxon>Eucarida</taxon>
        <taxon>Decapoda</taxon>
        <taxon>Pleocyemata</taxon>
        <taxon>Brachyura</taxon>
        <taxon>Eubrachyura</taxon>
        <taxon>Portunoidea</taxon>
        <taxon>Portunidae</taxon>
        <taxon>Portuninae</taxon>
        <taxon>Portunus</taxon>
    </lineage>
</organism>
<dbReference type="PROSITE" id="PS51257">
    <property type="entry name" value="PROKAR_LIPOPROTEIN"/>
    <property type="match status" value="1"/>
</dbReference>
<accession>A0A5B7K7E8</accession>
<reference evidence="1 2" key="1">
    <citation type="submission" date="2019-05" db="EMBL/GenBank/DDBJ databases">
        <title>Another draft genome of Portunus trituberculatus and its Hox gene families provides insights of decapod evolution.</title>
        <authorList>
            <person name="Jeong J.-H."/>
            <person name="Song I."/>
            <person name="Kim S."/>
            <person name="Choi T."/>
            <person name="Kim D."/>
            <person name="Ryu S."/>
            <person name="Kim W."/>
        </authorList>
    </citation>
    <scope>NUCLEOTIDE SEQUENCE [LARGE SCALE GENOMIC DNA]</scope>
    <source>
        <tissue evidence="1">Muscle</tissue>
    </source>
</reference>
<dbReference type="AlphaFoldDB" id="A0A5B7K7E8"/>